<evidence type="ECO:0000259" key="1">
    <source>
        <dbReference type="Pfam" id="PF08241"/>
    </source>
</evidence>
<dbReference type="RefSeq" id="WP_119911888.1">
    <property type="nucleotide sequence ID" value="NZ_QZCH01000026.1"/>
</dbReference>
<dbReference type="SUPFAM" id="SSF53335">
    <property type="entry name" value="S-adenosyl-L-methionine-dependent methyltransferases"/>
    <property type="match status" value="1"/>
</dbReference>
<dbReference type="EMBL" id="QZCH01000026">
    <property type="protein sequence ID" value="RJG40235.1"/>
    <property type="molecule type" value="Genomic_DNA"/>
</dbReference>
<sequence length="246" mass="28136">MRPAKTQRQFERPIKWQDIASGLWIAEQLQNRLDTWCPQLFGYHLIKLGSLSNELDTHSSTIRHQVSIAKGGNKIGLFASSQALPIQASTIDACILTHGLDFSSDPHQVLREIERVLTADGCLILSGFNPFSWVGLGRLLPIVRHKSPWNGRMFTPARVRDWLHLLGFEILADEAFGFGFNSGRYRTLQCIEHMAQRYMPVMCDNYFIVAKKRTHPLTPIKEKWRLKPRLISVPMANCRSSNRRQG</sequence>
<accession>A0A418YB65</accession>
<evidence type="ECO:0000313" key="3">
    <source>
        <dbReference type="Proteomes" id="UP000283255"/>
    </source>
</evidence>
<reference evidence="2 3" key="1">
    <citation type="submission" date="2018-09" db="EMBL/GenBank/DDBJ databases">
        <authorList>
            <person name="Wang F."/>
        </authorList>
    </citation>
    <scope>NUCLEOTIDE SEQUENCE [LARGE SCALE GENOMIC DNA]</scope>
    <source>
        <strain evidence="2 3">PLHSC7-2</strain>
    </source>
</reference>
<proteinExistence type="predicted"/>
<organism evidence="2 3">
    <name type="scientific">Motilimonas pumila</name>
    <dbReference type="NCBI Taxonomy" id="2303987"/>
    <lineage>
        <taxon>Bacteria</taxon>
        <taxon>Pseudomonadati</taxon>
        <taxon>Pseudomonadota</taxon>
        <taxon>Gammaproteobacteria</taxon>
        <taxon>Alteromonadales</taxon>
        <taxon>Alteromonadales genera incertae sedis</taxon>
        <taxon>Motilimonas</taxon>
    </lineage>
</organism>
<dbReference type="InterPro" id="IPR029063">
    <property type="entry name" value="SAM-dependent_MTases_sf"/>
</dbReference>
<dbReference type="GO" id="GO:0032259">
    <property type="term" value="P:methylation"/>
    <property type="evidence" value="ECO:0007669"/>
    <property type="project" value="UniProtKB-KW"/>
</dbReference>
<dbReference type="Gene3D" id="3.40.50.150">
    <property type="entry name" value="Vaccinia Virus protein VP39"/>
    <property type="match status" value="1"/>
</dbReference>
<evidence type="ECO:0000313" key="2">
    <source>
        <dbReference type="EMBL" id="RJG40235.1"/>
    </source>
</evidence>
<name>A0A418YB65_9GAMM</name>
<dbReference type="Pfam" id="PF08241">
    <property type="entry name" value="Methyltransf_11"/>
    <property type="match status" value="1"/>
</dbReference>
<dbReference type="Proteomes" id="UP000283255">
    <property type="component" value="Unassembled WGS sequence"/>
</dbReference>
<dbReference type="InterPro" id="IPR013216">
    <property type="entry name" value="Methyltransf_11"/>
</dbReference>
<gene>
    <name evidence="2" type="ORF">D1Z90_16405</name>
</gene>
<reference evidence="2 3" key="2">
    <citation type="submission" date="2019-01" db="EMBL/GenBank/DDBJ databases">
        <title>Motilimonas pumilus sp. nov., isolated from the gut of sea cucumber (Apostichopus japonicus).</title>
        <authorList>
            <person name="Wang F.-Q."/>
            <person name="Ren L.-H."/>
            <person name="Lin Y.-W."/>
            <person name="Sun G.-H."/>
            <person name="Du Z.-J."/>
            <person name="Zhao J.-X."/>
            <person name="Liu X.-J."/>
            <person name="Liu L.-J."/>
        </authorList>
    </citation>
    <scope>NUCLEOTIDE SEQUENCE [LARGE SCALE GENOMIC DNA]</scope>
    <source>
        <strain evidence="2 3">PLHSC7-2</strain>
    </source>
</reference>
<keyword evidence="2" id="KW-0489">Methyltransferase</keyword>
<feature type="domain" description="Methyltransferase type 11" evidence="1">
    <location>
        <begin position="79"/>
        <end position="125"/>
    </location>
</feature>
<dbReference type="AlphaFoldDB" id="A0A418YB65"/>
<keyword evidence="3" id="KW-1185">Reference proteome</keyword>
<comment type="caution">
    <text evidence="2">The sequence shown here is derived from an EMBL/GenBank/DDBJ whole genome shotgun (WGS) entry which is preliminary data.</text>
</comment>
<dbReference type="GO" id="GO:0008757">
    <property type="term" value="F:S-adenosylmethionine-dependent methyltransferase activity"/>
    <property type="evidence" value="ECO:0007669"/>
    <property type="project" value="InterPro"/>
</dbReference>
<protein>
    <submittedName>
        <fullName evidence="2">Class I SAM-dependent methyltransferase</fullName>
    </submittedName>
</protein>
<keyword evidence="2" id="KW-0808">Transferase</keyword>
<dbReference type="OrthoDB" id="6191410at2"/>